<organism evidence="2 3">
    <name type="scientific">Candidatus Kaiserbacteria bacterium GW2011_GWA2_58_9</name>
    <dbReference type="NCBI Taxonomy" id="1618672"/>
    <lineage>
        <taxon>Bacteria</taxon>
        <taxon>Candidatus Kaiseribacteriota</taxon>
    </lineage>
</organism>
<reference evidence="2 3" key="1">
    <citation type="journal article" date="2015" name="Nature">
        <title>rRNA introns, odd ribosomes, and small enigmatic genomes across a large radiation of phyla.</title>
        <authorList>
            <person name="Brown C.T."/>
            <person name="Hug L.A."/>
            <person name="Thomas B.C."/>
            <person name="Sharon I."/>
            <person name="Castelle C.J."/>
            <person name="Singh A."/>
            <person name="Wilkins M.J."/>
            <person name="Williams K.H."/>
            <person name="Banfield J.F."/>
        </authorList>
    </citation>
    <scope>NUCLEOTIDE SEQUENCE [LARGE SCALE GENOMIC DNA]</scope>
</reference>
<evidence type="ECO:0000259" key="1">
    <source>
        <dbReference type="Pfam" id="PF16363"/>
    </source>
</evidence>
<dbReference type="AlphaFoldDB" id="A0A0G1YV97"/>
<dbReference type="CDD" id="cd05260">
    <property type="entry name" value="GDP_MD_SDR_e"/>
    <property type="match status" value="1"/>
</dbReference>
<dbReference type="Gene3D" id="3.40.50.720">
    <property type="entry name" value="NAD(P)-binding Rossmann-like Domain"/>
    <property type="match status" value="1"/>
</dbReference>
<feature type="domain" description="NAD(P)-binding" evidence="1">
    <location>
        <begin position="11"/>
        <end position="322"/>
    </location>
</feature>
<dbReference type="InterPro" id="IPR036291">
    <property type="entry name" value="NAD(P)-bd_dom_sf"/>
</dbReference>
<proteinExistence type="predicted"/>
<dbReference type="Gene3D" id="3.90.25.10">
    <property type="entry name" value="UDP-galactose 4-epimerase, domain 1"/>
    <property type="match status" value="1"/>
</dbReference>
<gene>
    <name evidence="2" type="ORF">UY98_C0019G0010</name>
</gene>
<dbReference type="PATRIC" id="fig|1618672.3.peg.368"/>
<sequence>MRRMVKKHGVFITGLTGFVGSHLADYILANAPEYTIVGLVRWRSPKDNIRHILDKVILEYGDMTDLPSIRAALEKHRPEFIFHLAAQSYVDFSFAAPLATLEANVMGTATLLEAVRAMKAQSGYDPVIHICSSSEVYGQVRKDEVPITEDNPFRPASPYAVSKVAEDMLGQQYWLSWKIRNIRTRMFTHTGPRRGEVFVLSNFAKQVAAIEAGKQRPILQVGNLASIRTFMDVRNAVEAYWLLVHKCPPGEVYNIGGAETMTIGDMTKKLLALSTVKNIKVKVDPARLRPSDVTLQIPSTKKFEKATGWKPTIPFSQTLQDTLDYWREHFERNV</sequence>
<dbReference type="SUPFAM" id="SSF51735">
    <property type="entry name" value="NAD(P)-binding Rossmann-fold domains"/>
    <property type="match status" value="1"/>
</dbReference>
<dbReference type="PANTHER" id="PTHR43000">
    <property type="entry name" value="DTDP-D-GLUCOSE 4,6-DEHYDRATASE-RELATED"/>
    <property type="match status" value="1"/>
</dbReference>
<comment type="caution">
    <text evidence="2">The sequence shown here is derived from an EMBL/GenBank/DDBJ whole genome shotgun (WGS) entry which is preliminary data.</text>
</comment>
<evidence type="ECO:0000313" key="3">
    <source>
        <dbReference type="Proteomes" id="UP000034789"/>
    </source>
</evidence>
<name>A0A0G1YV97_9BACT</name>
<evidence type="ECO:0000313" key="2">
    <source>
        <dbReference type="EMBL" id="KKW47166.1"/>
    </source>
</evidence>
<dbReference type="Pfam" id="PF16363">
    <property type="entry name" value="GDP_Man_Dehyd"/>
    <property type="match status" value="1"/>
</dbReference>
<dbReference type="InterPro" id="IPR016040">
    <property type="entry name" value="NAD(P)-bd_dom"/>
</dbReference>
<dbReference type="Proteomes" id="UP000034789">
    <property type="component" value="Unassembled WGS sequence"/>
</dbReference>
<dbReference type="EMBL" id="LCSD01000019">
    <property type="protein sequence ID" value="KKW47166.1"/>
    <property type="molecule type" value="Genomic_DNA"/>
</dbReference>
<protein>
    <submittedName>
        <fullName evidence="2">GDP-mannose 4,6-dehydratase</fullName>
    </submittedName>
</protein>
<accession>A0A0G1YV97</accession>